<reference evidence="2" key="1">
    <citation type="journal article" date="2019" name="Sci. Rep.">
        <title>Draft genome of Tanacetum cinerariifolium, the natural source of mosquito coil.</title>
        <authorList>
            <person name="Yamashiro T."/>
            <person name="Shiraishi A."/>
            <person name="Satake H."/>
            <person name="Nakayama K."/>
        </authorList>
    </citation>
    <scope>NUCLEOTIDE SEQUENCE</scope>
</reference>
<accession>A0A699XS02</accession>
<feature type="region of interest" description="Disordered" evidence="1">
    <location>
        <begin position="1"/>
        <end position="25"/>
    </location>
</feature>
<evidence type="ECO:0000256" key="1">
    <source>
        <dbReference type="SAM" id="MobiDB-lite"/>
    </source>
</evidence>
<comment type="caution">
    <text evidence="2">The sequence shown here is derived from an EMBL/GenBank/DDBJ whole genome shotgun (WGS) entry which is preliminary data.</text>
</comment>
<gene>
    <name evidence="2" type="ORF">Tci_930783</name>
</gene>
<organism evidence="2">
    <name type="scientific">Tanacetum cinerariifolium</name>
    <name type="common">Dalmatian daisy</name>
    <name type="synonym">Chrysanthemum cinerariifolium</name>
    <dbReference type="NCBI Taxonomy" id="118510"/>
    <lineage>
        <taxon>Eukaryota</taxon>
        <taxon>Viridiplantae</taxon>
        <taxon>Streptophyta</taxon>
        <taxon>Embryophyta</taxon>
        <taxon>Tracheophyta</taxon>
        <taxon>Spermatophyta</taxon>
        <taxon>Magnoliopsida</taxon>
        <taxon>eudicotyledons</taxon>
        <taxon>Gunneridae</taxon>
        <taxon>Pentapetalae</taxon>
        <taxon>asterids</taxon>
        <taxon>campanulids</taxon>
        <taxon>Asterales</taxon>
        <taxon>Asteraceae</taxon>
        <taxon>Asteroideae</taxon>
        <taxon>Anthemideae</taxon>
        <taxon>Anthemidinae</taxon>
        <taxon>Tanacetum</taxon>
    </lineage>
</organism>
<sequence length="57" mass="5755">AARGHRGGCNCGFSGRNGGGLPGYLPLSQRTTGELSARVSVLGARQYASPKPSGPRA</sequence>
<protein>
    <submittedName>
        <fullName evidence="2">Uncharacterized protein</fullName>
    </submittedName>
</protein>
<feature type="non-terminal residue" evidence="2">
    <location>
        <position position="1"/>
    </location>
</feature>
<proteinExistence type="predicted"/>
<evidence type="ECO:0000313" key="2">
    <source>
        <dbReference type="EMBL" id="GFD58814.1"/>
    </source>
</evidence>
<feature type="compositionally biased region" description="Gly residues" evidence="1">
    <location>
        <begin position="7"/>
        <end position="22"/>
    </location>
</feature>
<dbReference type="AlphaFoldDB" id="A0A699XS02"/>
<name>A0A699XS02_TANCI</name>
<dbReference type="EMBL" id="BKCJ011857840">
    <property type="protein sequence ID" value="GFD58814.1"/>
    <property type="molecule type" value="Genomic_DNA"/>
</dbReference>